<feature type="transmembrane region" description="Helical" evidence="1">
    <location>
        <begin position="21"/>
        <end position="45"/>
    </location>
</feature>
<evidence type="ECO:0000313" key="2">
    <source>
        <dbReference type="EMBL" id="KAF2418486.1"/>
    </source>
</evidence>
<organism evidence="2 3">
    <name type="scientific">Tothia fuscella</name>
    <dbReference type="NCBI Taxonomy" id="1048955"/>
    <lineage>
        <taxon>Eukaryota</taxon>
        <taxon>Fungi</taxon>
        <taxon>Dikarya</taxon>
        <taxon>Ascomycota</taxon>
        <taxon>Pezizomycotina</taxon>
        <taxon>Dothideomycetes</taxon>
        <taxon>Pleosporomycetidae</taxon>
        <taxon>Venturiales</taxon>
        <taxon>Cylindrosympodiaceae</taxon>
        <taxon>Tothia</taxon>
    </lineage>
</organism>
<keyword evidence="3" id="KW-1185">Reference proteome</keyword>
<protein>
    <submittedName>
        <fullName evidence="2">Uncharacterized protein</fullName>
    </submittedName>
</protein>
<sequence>MRRKRKTRCLTMDNAPMSGTWILDFVFHEFLSLSFVLSIGLQYLLAWFNDRLPNILDNPEDLL</sequence>
<keyword evidence="1" id="KW-1133">Transmembrane helix</keyword>
<name>A0A9P4NF38_9PEZI</name>
<reference evidence="2" key="1">
    <citation type="journal article" date="2020" name="Stud. Mycol.">
        <title>101 Dothideomycetes genomes: a test case for predicting lifestyles and emergence of pathogens.</title>
        <authorList>
            <person name="Haridas S."/>
            <person name="Albert R."/>
            <person name="Binder M."/>
            <person name="Bloem J."/>
            <person name="Labutti K."/>
            <person name="Salamov A."/>
            <person name="Andreopoulos B."/>
            <person name="Baker S."/>
            <person name="Barry K."/>
            <person name="Bills G."/>
            <person name="Bluhm B."/>
            <person name="Cannon C."/>
            <person name="Castanera R."/>
            <person name="Culley D."/>
            <person name="Daum C."/>
            <person name="Ezra D."/>
            <person name="Gonzalez J."/>
            <person name="Henrissat B."/>
            <person name="Kuo A."/>
            <person name="Liang C."/>
            <person name="Lipzen A."/>
            <person name="Lutzoni F."/>
            <person name="Magnuson J."/>
            <person name="Mondo S."/>
            <person name="Nolan M."/>
            <person name="Ohm R."/>
            <person name="Pangilinan J."/>
            <person name="Park H.-J."/>
            <person name="Ramirez L."/>
            <person name="Alfaro M."/>
            <person name="Sun H."/>
            <person name="Tritt A."/>
            <person name="Yoshinaga Y."/>
            <person name="Zwiers L.-H."/>
            <person name="Turgeon B."/>
            <person name="Goodwin S."/>
            <person name="Spatafora J."/>
            <person name="Crous P."/>
            <person name="Grigoriev I."/>
        </authorList>
    </citation>
    <scope>NUCLEOTIDE SEQUENCE</scope>
    <source>
        <strain evidence="2">CBS 130266</strain>
    </source>
</reference>
<dbReference type="AlphaFoldDB" id="A0A9P4NF38"/>
<evidence type="ECO:0000313" key="3">
    <source>
        <dbReference type="Proteomes" id="UP000800235"/>
    </source>
</evidence>
<gene>
    <name evidence="2" type="ORF">EJ08DRAFT_52979</name>
</gene>
<keyword evidence="1" id="KW-0812">Transmembrane</keyword>
<dbReference type="EMBL" id="MU007127">
    <property type="protein sequence ID" value="KAF2418486.1"/>
    <property type="molecule type" value="Genomic_DNA"/>
</dbReference>
<evidence type="ECO:0000256" key="1">
    <source>
        <dbReference type="SAM" id="Phobius"/>
    </source>
</evidence>
<proteinExistence type="predicted"/>
<comment type="caution">
    <text evidence="2">The sequence shown here is derived from an EMBL/GenBank/DDBJ whole genome shotgun (WGS) entry which is preliminary data.</text>
</comment>
<keyword evidence="1" id="KW-0472">Membrane</keyword>
<accession>A0A9P4NF38</accession>
<dbReference type="Proteomes" id="UP000800235">
    <property type="component" value="Unassembled WGS sequence"/>
</dbReference>